<feature type="transmembrane region" description="Helical" evidence="2">
    <location>
        <begin position="562"/>
        <end position="582"/>
    </location>
</feature>
<feature type="transmembrane region" description="Helical" evidence="2">
    <location>
        <begin position="588"/>
        <end position="609"/>
    </location>
</feature>
<feature type="region of interest" description="Disordered" evidence="1">
    <location>
        <begin position="68"/>
        <end position="87"/>
    </location>
</feature>
<feature type="transmembrane region" description="Helical" evidence="2">
    <location>
        <begin position="648"/>
        <end position="667"/>
    </location>
</feature>
<organism evidence="3">
    <name type="scientific">Chromera velia CCMP2878</name>
    <dbReference type="NCBI Taxonomy" id="1169474"/>
    <lineage>
        <taxon>Eukaryota</taxon>
        <taxon>Sar</taxon>
        <taxon>Alveolata</taxon>
        <taxon>Colpodellida</taxon>
        <taxon>Chromeraceae</taxon>
        <taxon>Chromera</taxon>
    </lineage>
</organism>
<dbReference type="AlphaFoldDB" id="A0A0G4HS59"/>
<evidence type="ECO:0000256" key="1">
    <source>
        <dbReference type="SAM" id="MobiDB-lite"/>
    </source>
</evidence>
<feature type="region of interest" description="Disordered" evidence="1">
    <location>
        <begin position="953"/>
        <end position="1021"/>
    </location>
</feature>
<reference evidence="3" key="1">
    <citation type="submission" date="2014-11" db="EMBL/GenBank/DDBJ databases">
        <authorList>
            <person name="Otto D Thomas"/>
            <person name="Naeem Raeece"/>
        </authorList>
    </citation>
    <scope>NUCLEOTIDE SEQUENCE</scope>
</reference>
<evidence type="ECO:0008006" key="4">
    <source>
        <dbReference type="Google" id="ProtNLM"/>
    </source>
</evidence>
<feature type="compositionally biased region" description="Basic and acidic residues" evidence="1">
    <location>
        <begin position="1003"/>
        <end position="1015"/>
    </location>
</feature>
<feature type="transmembrane region" description="Helical" evidence="2">
    <location>
        <begin position="150"/>
        <end position="170"/>
    </location>
</feature>
<feature type="compositionally biased region" description="Polar residues" evidence="1">
    <location>
        <begin position="68"/>
        <end position="85"/>
    </location>
</feature>
<feature type="transmembrane region" description="Helical" evidence="2">
    <location>
        <begin position="621"/>
        <end position="642"/>
    </location>
</feature>
<feature type="transmembrane region" description="Helical" evidence="2">
    <location>
        <begin position="315"/>
        <end position="337"/>
    </location>
</feature>
<proteinExistence type="predicted"/>
<evidence type="ECO:0000313" key="3">
    <source>
        <dbReference type="EMBL" id="CEM47098.1"/>
    </source>
</evidence>
<feature type="transmembrane region" description="Helical" evidence="2">
    <location>
        <begin position="783"/>
        <end position="803"/>
    </location>
</feature>
<feature type="transmembrane region" description="Helical" evidence="2">
    <location>
        <begin position="674"/>
        <end position="698"/>
    </location>
</feature>
<gene>
    <name evidence="3" type="ORF">Cvel_8180</name>
</gene>
<dbReference type="EMBL" id="CDMZ01003644">
    <property type="protein sequence ID" value="CEM47098.1"/>
    <property type="molecule type" value="Genomic_DNA"/>
</dbReference>
<feature type="transmembrane region" description="Helical" evidence="2">
    <location>
        <begin position="215"/>
        <end position="236"/>
    </location>
</feature>
<keyword evidence="2" id="KW-0812">Transmembrane</keyword>
<feature type="transmembrane region" description="Helical" evidence="2">
    <location>
        <begin position="757"/>
        <end position="776"/>
    </location>
</feature>
<keyword evidence="2" id="KW-0472">Membrane</keyword>
<sequence length="1021" mass="113974">MAWFVGLLSVFLNEEEILVSRRFAAAELQTLISLLCQLLLIPVLLPFWPFQFCWQGYDGPRDADSVSDCGTSTADDSASVRTESSGHTRKNFLVEGAMGAAAKGTQKEKSDKSEVRGTEVLLLRLLFILNCWVLVIGSFALLLSPDGSTFGFFTRLAPAACFGVGVRNLWWESGGVMQWSRLELAFAGFLLAFFARGFCSGFVCLFESEIWPSRIILLFLFVCSARLFDTFIWSGIDMFLCVHQIDTQIVGWWKGPEAGRNEVVSLQIYLQVFLFLFRLVVSIFEGLPLTICYFWLFLPAFALLIKWPWSLAILVGGWLDSTLLDAAFGFLWNCCFVRGPFQRRGKLTIEFLAPGSKRVSGLGEVRGEKERRTLKKVVEMRSTFQKTVDGWCTSVGAFLHSQGVQTGSNRIFCHPDCRGAPLFSVVRPGDFLTGRPASVDWGGFTLGYLWDSFLSLSVKDTLETAFSFLYQIVLYFVLLPLVCSAPENLNSIAVGGHCEERGWKGQSFPNPENKSSELEGSGQRERVWGGAYDFEQQEGDTKEGKGKRLCSLLSVLRRLNGIFLLCSFAGMLVFCDGGLGGSSGGSSFVRLFGLLTSFVVLGICVRNVCFPSSELMKLSRLEVAVVGYLTALFLRLLYWLLVSSFDRGGNRVCLALCLAILASFLVTDQSNRCFLHFFSLLLILAFLFKFIPLMSIPIPELIPMLFNLTDTQSWVQQTRMGRSDFDHTPWSMDGMVNSVQSMSLYCTTTVTFLTHRMLVFSLICEFCLYVLCLIDLQKGGGKVLFRFFCSVTTCAWSLVMAVGDVFDLFLLDGPLRFFWHSCLKRERIPCSGQEGHGGLAQTAYVILLNGESIIHFNGWSPTPALEFGGEQLQAALSVLCVRRRKIAHFLETLSFSLLLRLAWSSLVRGGETVVEWCASLLDLLTSVLVRLCPFRQRDLNREKTGGDCRLDIGRAGRKRKNRESPKECKSGGHTAAVEPPKKSNPSEERRCAACGAQRQQGGKADKKNTEREMARPRLRSS</sequence>
<protein>
    <recommendedName>
        <fullName evidence="4">Transmembrane protein</fullName>
    </recommendedName>
</protein>
<evidence type="ECO:0000256" key="2">
    <source>
        <dbReference type="SAM" id="Phobius"/>
    </source>
</evidence>
<name>A0A0G4HS59_9ALVE</name>
<feature type="transmembrane region" description="Helical" evidence="2">
    <location>
        <begin position="31"/>
        <end position="50"/>
    </location>
</feature>
<dbReference type="VEuPathDB" id="CryptoDB:Cvel_8180"/>
<keyword evidence="2" id="KW-1133">Transmembrane helix</keyword>
<feature type="compositionally biased region" description="Basic and acidic residues" evidence="1">
    <location>
        <begin position="979"/>
        <end position="991"/>
    </location>
</feature>
<feature type="transmembrane region" description="Helical" evidence="2">
    <location>
        <begin position="121"/>
        <end position="143"/>
    </location>
</feature>
<feature type="transmembrane region" description="Helical" evidence="2">
    <location>
        <begin position="182"/>
        <end position="206"/>
    </location>
</feature>
<accession>A0A0G4HS59</accession>